<evidence type="ECO:0000259" key="2">
    <source>
        <dbReference type="Pfam" id="PF00144"/>
    </source>
</evidence>
<dbReference type="SUPFAM" id="SSF56601">
    <property type="entry name" value="beta-lactamase/transpeptidase-like"/>
    <property type="match status" value="1"/>
</dbReference>
<dbReference type="GO" id="GO:0016787">
    <property type="term" value="F:hydrolase activity"/>
    <property type="evidence" value="ECO:0007669"/>
    <property type="project" value="UniProtKB-KW"/>
</dbReference>
<accession>A0A5E4PFB8</accession>
<feature type="domain" description="Beta-lactamase-related" evidence="2">
    <location>
        <begin position="61"/>
        <end position="391"/>
    </location>
</feature>
<dbReference type="Gene3D" id="3.40.710.10">
    <property type="entry name" value="DD-peptidase/beta-lactamase superfamily"/>
    <property type="match status" value="1"/>
</dbReference>
<dbReference type="KEGG" id="asip:AQUSIP_09690"/>
<dbReference type="InterPro" id="IPR001466">
    <property type="entry name" value="Beta-lactam-related"/>
</dbReference>
<evidence type="ECO:0000313" key="4">
    <source>
        <dbReference type="Proteomes" id="UP000324194"/>
    </source>
</evidence>
<keyword evidence="4" id="KW-1185">Reference proteome</keyword>
<dbReference type="EMBL" id="LR699119">
    <property type="protein sequence ID" value="VVC75679.1"/>
    <property type="molecule type" value="Genomic_DNA"/>
</dbReference>
<evidence type="ECO:0000313" key="3">
    <source>
        <dbReference type="EMBL" id="VVC75679.1"/>
    </source>
</evidence>
<gene>
    <name evidence="3" type="primary">estB_2</name>
    <name evidence="3" type="ORF">AQUSIP_09690</name>
</gene>
<organism evidence="3 4">
    <name type="scientific">Aquicella siphonis</name>
    <dbReference type="NCBI Taxonomy" id="254247"/>
    <lineage>
        <taxon>Bacteria</taxon>
        <taxon>Pseudomonadati</taxon>
        <taxon>Pseudomonadota</taxon>
        <taxon>Gammaproteobacteria</taxon>
        <taxon>Legionellales</taxon>
        <taxon>Coxiellaceae</taxon>
        <taxon>Aquicella</taxon>
    </lineage>
</organism>
<dbReference type="Pfam" id="PF00144">
    <property type="entry name" value="Beta-lactamase"/>
    <property type="match status" value="1"/>
</dbReference>
<dbReference type="InterPro" id="IPR050789">
    <property type="entry name" value="Diverse_Enzym_Activities"/>
</dbReference>
<sequence>MQLKSFFSAGYLWLFLAVLPGVISAGNGDGKTRQFPRGTHEVYIDQAEDVRTDLLKNIAPVIEKSIAQGQYPGAVILIGHQGRILYRGVFGSRRILPDPAPMRFDTIFDLASLTKVVATAPAVMQLVEQGKLDIDAPVAKYWPEFAKKGKGSVTIRELLTHTSGLPPEISHLSGHASERETLAQVTTLSLQHAPGKSFVYSDVNFIVLAYLVEVISGQRFDVYVQENIFKPLGMQHTRYLPPENLRDQIAPTEVVDKKLRWGQVHDPAAYALGGVAGNAGVFSDAHDLGIYAQALLNGGKLPREYHFGSKRIKYFLGPLAVFKMTTRQTPETLLDSRGLGWDIDSRYSNRGVLFPVNSYGHTGWTGTSIWIDPVTQTWMVMLTSRAHPVPAKTNQLVSDRRTIANILSASFVNITQIGLNNTGKGELSRAYKNV</sequence>
<dbReference type="Proteomes" id="UP000324194">
    <property type="component" value="Chromosome 1"/>
</dbReference>
<proteinExistence type="predicted"/>
<reference evidence="3 4" key="1">
    <citation type="submission" date="2019-08" db="EMBL/GenBank/DDBJ databases">
        <authorList>
            <person name="Guy L."/>
        </authorList>
    </citation>
    <scope>NUCLEOTIDE SEQUENCE [LARGE SCALE GENOMIC DNA]</scope>
    <source>
        <strain evidence="3 4">SGT-108</strain>
    </source>
</reference>
<dbReference type="PANTHER" id="PTHR43283:SF11">
    <property type="entry name" value="BETA-LACTAMASE-RELATED DOMAIN-CONTAINING PROTEIN"/>
    <property type="match status" value="1"/>
</dbReference>
<dbReference type="AlphaFoldDB" id="A0A5E4PFB8"/>
<name>A0A5E4PFB8_9COXI</name>
<dbReference type="PANTHER" id="PTHR43283">
    <property type="entry name" value="BETA-LACTAMASE-RELATED"/>
    <property type="match status" value="1"/>
</dbReference>
<keyword evidence="1" id="KW-0378">Hydrolase</keyword>
<dbReference type="InterPro" id="IPR012338">
    <property type="entry name" value="Beta-lactam/transpept-like"/>
</dbReference>
<evidence type="ECO:0000256" key="1">
    <source>
        <dbReference type="ARBA" id="ARBA00022801"/>
    </source>
</evidence>
<protein>
    <submittedName>
        <fullName evidence="3">Esterase EstB</fullName>
    </submittedName>
</protein>